<reference evidence="2 3" key="1">
    <citation type="submission" date="2020-02" db="EMBL/GenBank/DDBJ databases">
        <title>Genome sequence of strain CCNWXJ40-4.</title>
        <authorList>
            <person name="Gao J."/>
            <person name="Sun J."/>
        </authorList>
    </citation>
    <scope>NUCLEOTIDE SEQUENCE [LARGE SCALE GENOMIC DNA]</scope>
    <source>
        <strain evidence="2 3">CCNWXJ 40-4</strain>
    </source>
</reference>
<accession>A0A6G4WJC4</accession>
<evidence type="ECO:0000256" key="1">
    <source>
        <dbReference type="SAM" id="MobiDB-lite"/>
    </source>
</evidence>
<protein>
    <submittedName>
        <fullName evidence="2">Uncharacterized protein</fullName>
    </submittedName>
</protein>
<dbReference type="EMBL" id="JAAKZF010000046">
    <property type="protein sequence ID" value="NGO54220.1"/>
    <property type="molecule type" value="Genomic_DNA"/>
</dbReference>
<dbReference type="AlphaFoldDB" id="A0A6G4WJC4"/>
<gene>
    <name evidence="2" type="ORF">G6N73_24285</name>
</gene>
<keyword evidence="3" id="KW-1185">Reference proteome</keyword>
<evidence type="ECO:0000313" key="3">
    <source>
        <dbReference type="Proteomes" id="UP001642900"/>
    </source>
</evidence>
<sequence length="463" mass="48781">MSLLGVQRAYNHRFAGVVNEGNVGSIIRGPNGVDLGDNDFGDDGGFLQSNGLINVRLDISTFPTWASRPRARARFPRFGVFGNGMTGGTGIRVSGTMLCTLEDLDFSYLPDWAYYIGSRGDSSPGSANGNILRDLFSTRCGTAGVGGGGSITMPDGYVGQLQSGGNFGRGLHFSSCGNISAQQIHVWDNDEDNILFSACTGMSAHVMSYDGYKTNIAITGTRSLILTGESHHPNRSAQTTDRDSSTVYCDATSDEITIAAFRAAGDSYALRYEQYTAWTTLEAGITVGTIRVNANKRYTATTAGTTGATPPTHTTGTASDGGVTWDFDRGYGLKGLVFANPTGRLTLEGGGAFIRHRTQNYDIATPNVFGEYDYANSFSTAGGANINMFDAGEAGAVWRVRASRAGANTDGVIATVFGGAAPVIAGKAQSGTSVDLNLSGSTVRANNTTGGTFTMLKQWTRIK</sequence>
<name>A0A6G4WJC4_9HYPH</name>
<feature type="compositionally biased region" description="Low complexity" evidence="1">
    <location>
        <begin position="302"/>
        <end position="318"/>
    </location>
</feature>
<evidence type="ECO:0000313" key="2">
    <source>
        <dbReference type="EMBL" id="NGO54220.1"/>
    </source>
</evidence>
<proteinExistence type="predicted"/>
<dbReference type="Proteomes" id="UP001642900">
    <property type="component" value="Unassembled WGS sequence"/>
</dbReference>
<feature type="region of interest" description="Disordered" evidence="1">
    <location>
        <begin position="302"/>
        <end position="321"/>
    </location>
</feature>
<dbReference type="RefSeq" id="WP_165032334.1">
    <property type="nucleotide sequence ID" value="NZ_JAAKZF010000046.1"/>
</dbReference>
<organism evidence="2 3">
    <name type="scientific">Allomesorhizobium camelthorni</name>
    <dbReference type="NCBI Taxonomy" id="475069"/>
    <lineage>
        <taxon>Bacteria</taxon>
        <taxon>Pseudomonadati</taxon>
        <taxon>Pseudomonadota</taxon>
        <taxon>Alphaproteobacteria</taxon>
        <taxon>Hyphomicrobiales</taxon>
        <taxon>Phyllobacteriaceae</taxon>
        <taxon>Allomesorhizobium</taxon>
    </lineage>
</organism>
<comment type="caution">
    <text evidence="2">The sequence shown here is derived from an EMBL/GenBank/DDBJ whole genome shotgun (WGS) entry which is preliminary data.</text>
</comment>